<keyword evidence="6 8" id="KW-0238">DNA-binding</keyword>
<evidence type="ECO:0000313" key="10">
    <source>
        <dbReference type="EMBL" id="MBO8435174.1"/>
    </source>
</evidence>
<keyword evidence="7 8" id="KW-0804">Transcription</keyword>
<organism evidence="10 11">
    <name type="scientific">Candidatus Fimicola merdigallinarum</name>
    <dbReference type="NCBI Taxonomy" id="2840819"/>
    <lineage>
        <taxon>Bacteria</taxon>
        <taxon>Bacillati</taxon>
        <taxon>Bacillota</taxon>
        <taxon>Clostridia</taxon>
        <taxon>Lachnospirales</taxon>
        <taxon>Lachnospiraceae</taxon>
        <taxon>Lachnospiraceae incertae sedis</taxon>
        <taxon>Candidatus Fimicola</taxon>
    </lineage>
</organism>
<evidence type="ECO:0000256" key="7">
    <source>
        <dbReference type="ARBA" id="ARBA00023163"/>
    </source>
</evidence>
<dbReference type="InterPro" id="IPR003796">
    <property type="entry name" value="RNR_NrdR-like"/>
</dbReference>
<dbReference type="PROSITE" id="PS51161">
    <property type="entry name" value="ATP_CONE"/>
    <property type="match status" value="1"/>
</dbReference>
<evidence type="ECO:0000259" key="9">
    <source>
        <dbReference type="PROSITE" id="PS51161"/>
    </source>
</evidence>
<evidence type="ECO:0000256" key="8">
    <source>
        <dbReference type="HAMAP-Rule" id="MF_00440"/>
    </source>
</evidence>
<dbReference type="HAMAP" id="MF_00440">
    <property type="entry name" value="NrdR"/>
    <property type="match status" value="1"/>
</dbReference>
<keyword evidence="5 8" id="KW-0805">Transcription regulation</keyword>
<keyword evidence="1 8" id="KW-0678">Repressor</keyword>
<dbReference type="InterPro" id="IPR005144">
    <property type="entry name" value="ATP-cone_dom"/>
</dbReference>
<dbReference type="PANTHER" id="PTHR30455:SF2">
    <property type="entry name" value="TRANSCRIPTIONAL REPRESSOR NRDR"/>
    <property type="match status" value="1"/>
</dbReference>
<evidence type="ECO:0000256" key="5">
    <source>
        <dbReference type="ARBA" id="ARBA00023015"/>
    </source>
</evidence>
<dbReference type="GO" id="GO:0008270">
    <property type="term" value="F:zinc ion binding"/>
    <property type="evidence" value="ECO:0007669"/>
    <property type="project" value="UniProtKB-UniRule"/>
</dbReference>
<protein>
    <recommendedName>
        <fullName evidence="8">Transcriptional repressor NrdR</fullName>
    </recommendedName>
</protein>
<dbReference type="InterPro" id="IPR055173">
    <property type="entry name" value="NrdR-like_N"/>
</dbReference>
<comment type="cofactor">
    <cofactor evidence="8">
        <name>Zn(2+)</name>
        <dbReference type="ChEBI" id="CHEBI:29105"/>
    </cofactor>
    <text evidence="8">Binds 1 zinc ion.</text>
</comment>
<dbReference type="GO" id="GO:0003677">
    <property type="term" value="F:DNA binding"/>
    <property type="evidence" value="ECO:0007669"/>
    <property type="project" value="UniProtKB-KW"/>
</dbReference>
<comment type="caution">
    <text evidence="10">The sequence shown here is derived from an EMBL/GenBank/DDBJ whole genome shotgun (WGS) entry which is preliminary data.</text>
</comment>
<evidence type="ECO:0000256" key="2">
    <source>
        <dbReference type="ARBA" id="ARBA00022741"/>
    </source>
</evidence>
<dbReference type="Pfam" id="PF03477">
    <property type="entry name" value="ATP-cone"/>
    <property type="match status" value="1"/>
</dbReference>
<keyword evidence="2 8" id="KW-0547">Nucleotide-binding</keyword>
<dbReference type="GO" id="GO:0045892">
    <property type="term" value="P:negative regulation of DNA-templated transcription"/>
    <property type="evidence" value="ECO:0007669"/>
    <property type="project" value="UniProtKB-UniRule"/>
</dbReference>
<evidence type="ECO:0000256" key="4">
    <source>
        <dbReference type="ARBA" id="ARBA00022840"/>
    </source>
</evidence>
<evidence type="ECO:0000313" key="11">
    <source>
        <dbReference type="Proteomes" id="UP000823611"/>
    </source>
</evidence>
<accession>A0A9D9DWD6</accession>
<dbReference type="EMBL" id="JADIMX010000142">
    <property type="protein sequence ID" value="MBO8435174.1"/>
    <property type="molecule type" value="Genomic_DNA"/>
</dbReference>
<evidence type="ECO:0000256" key="3">
    <source>
        <dbReference type="ARBA" id="ARBA00022833"/>
    </source>
</evidence>
<reference evidence="10" key="2">
    <citation type="journal article" date="2021" name="PeerJ">
        <title>Extensive microbial diversity within the chicken gut microbiome revealed by metagenomics and culture.</title>
        <authorList>
            <person name="Gilroy R."/>
            <person name="Ravi A."/>
            <person name="Getino M."/>
            <person name="Pursley I."/>
            <person name="Horton D.L."/>
            <person name="Alikhan N.F."/>
            <person name="Baker D."/>
            <person name="Gharbi K."/>
            <person name="Hall N."/>
            <person name="Watson M."/>
            <person name="Adriaenssens E.M."/>
            <person name="Foster-Nyarko E."/>
            <person name="Jarju S."/>
            <person name="Secka A."/>
            <person name="Antonio M."/>
            <person name="Oren A."/>
            <person name="Chaudhuri R.R."/>
            <person name="La Ragione R."/>
            <person name="Hildebrand F."/>
            <person name="Pallen M.J."/>
        </authorList>
    </citation>
    <scope>NUCLEOTIDE SEQUENCE</scope>
    <source>
        <strain evidence="10">F6-4510</strain>
    </source>
</reference>
<feature type="zinc finger region" evidence="8">
    <location>
        <begin position="3"/>
        <end position="34"/>
    </location>
</feature>
<comment type="function">
    <text evidence="8">Negatively regulates transcription of bacterial ribonucleotide reductase nrd genes and operons by binding to NrdR-boxes.</text>
</comment>
<dbReference type="NCBIfam" id="TIGR00244">
    <property type="entry name" value="transcriptional regulator NrdR"/>
    <property type="match status" value="1"/>
</dbReference>
<keyword evidence="3 8" id="KW-0862">Zinc</keyword>
<dbReference type="Pfam" id="PF22811">
    <property type="entry name" value="Zn_ribbon_NrdR"/>
    <property type="match status" value="1"/>
</dbReference>
<name>A0A9D9DWD6_9FIRM</name>
<evidence type="ECO:0000256" key="6">
    <source>
        <dbReference type="ARBA" id="ARBA00023125"/>
    </source>
</evidence>
<dbReference type="PANTHER" id="PTHR30455">
    <property type="entry name" value="TRANSCRIPTIONAL REPRESSOR NRDR"/>
    <property type="match status" value="1"/>
</dbReference>
<keyword evidence="4 8" id="KW-0067">ATP-binding</keyword>
<keyword evidence="8" id="KW-0479">Metal-binding</keyword>
<keyword evidence="8" id="KW-0863">Zinc-finger</keyword>
<proteinExistence type="inferred from homology"/>
<feature type="domain" description="ATP-cone" evidence="9">
    <location>
        <begin position="49"/>
        <end position="139"/>
    </location>
</feature>
<gene>
    <name evidence="8 10" type="primary">nrdR</name>
    <name evidence="10" type="ORF">IAC55_07635</name>
</gene>
<dbReference type="GO" id="GO:0005524">
    <property type="term" value="F:ATP binding"/>
    <property type="evidence" value="ECO:0007669"/>
    <property type="project" value="UniProtKB-UniRule"/>
</dbReference>
<dbReference type="AlphaFoldDB" id="A0A9D9DWD6"/>
<comment type="similarity">
    <text evidence="8">Belongs to the NrdR family.</text>
</comment>
<evidence type="ECO:0000256" key="1">
    <source>
        <dbReference type="ARBA" id="ARBA00022491"/>
    </source>
</evidence>
<dbReference type="Proteomes" id="UP000823611">
    <property type="component" value="Unassembled WGS sequence"/>
</dbReference>
<reference evidence="10" key="1">
    <citation type="submission" date="2020-10" db="EMBL/GenBank/DDBJ databases">
        <authorList>
            <person name="Gilroy R."/>
        </authorList>
    </citation>
    <scope>NUCLEOTIDE SEQUENCE</scope>
    <source>
        <strain evidence="10">F6-4510</strain>
    </source>
</reference>
<sequence>MKCPFCNNPDTKVVDSRSQEENSAIRRRRLCENCGKRFTTYERVDTIPITVIKSDNTREVFDKNKIIKGIMQSCNKRPVSAKQIEAIADDIENAVMNRLEKEIATKELGNMVMDYLKDIDEVAYVRFASVYRQFKDINTFREELEKLLDEKKKEDNNEK</sequence>